<dbReference type="Proteomes" id="UP001500755">
    <property type="component" value="Unassembled WGS sequence"/>
</dbReference>
<dbReference type="CDD" id="cd00090">
    <property type="entry name" value="HTH_ARSR"/>
    <property type="match status" value="1"/>
</dbReference>
<dbReference type="RefSeq" id="WP_344309408.1">
    <property type="nucleotide sequence ID" value="NZ_BAAANO010000018.1"/>
</dbReference>
<keyword evidence="3" id="KW-1185">Reference proteome</keyword>
<reference evidence="2 3" key="1">
    <citation type="journal article" date="2019" name="Int. J. Syst. Evol. Microbiol.">
        <title>The Global Catalogue of Microorganisms (GCM) 10K type strain sequencing project: providing services to taxonomists for standard genome sequencing and annotation.</title>
        <authorList>
            <consortium name="The Broad Institute Genomics Platform"/>
            <consortium name="The Broad Institute Genome Sequencing Center for Infectious Disease"/>
            <person name="Wu L."/>
            <person name="Ma J."/>
        </authorList>
    </citation>
    <scope>NUCLEOTIDE SEQUENCE [LARGE SCALE GENOMIC DNA]</scope>
    <source>
        <strain evidence="2 3">JCM 14546</strain>
    </source>
</reference>
<evidence type="ECO:0000259" key="1">
    <source>
        <dbReference type="PROSITE" id="PS50995"/>
    </source>
</evidence>
<dbReference type="Pfam" id="PF12802">
    <property type="entry name" value="MarR_2"/>
    <property type="match status" value="1"/>
</dbReference>
<dbReference type="SMART" id="SM00347">
    <property type="entry name" value="HTH_MARR"/>
    <property type="match status" value="1"/>
</dbReference>
<organism evidence="2 3">
    <name type="scientific">Brevibacterium samyangense</name>
    <dbReference type="NCBI Taxonomy" id="366888"/>
    <lineage>
        <taxon>Bacteria</taxon>
        <taxon>Bacillati</taxon>
        <taxon>Actinomycetota</taxon>
        <taxon>Actinomycetes</taxon>
        <taxon>Micrococcales</taxon>
        <taxon>Brevibacteriaceae</taxon>
        <taxon>Brevibacterium</taxon>
    </lineage>
</organism>
<evidence type="ECO:0000313" key="3">
    <source>
        <dbReference type="Proteomes" id="UP001500755"/>
    </source>
</evidence>
<dbReference type="PRINTS" id="PR00598">
    <property type="entry name" value="HTHMARR"/>
</dbReference>
<name>A0ABN2THT0_9MICO</name>
<dbReference type="InterPro" id="IPR011991">
    <property type="entry name" value="ArsR-like_HTH"/>
</dbReference>
<dbReference type="InterPro" id="IPR036388">
    <property type="entry name" value="WH-like_DNA-bd_sf"/>
</dbReference>
<dbReference type="InterPro" id="IPR000835">
    <property type="entry name" value="HTH_MarR-typ"/>
</dbReference>
<dbReference type="PROSITE" id="PS50995">
    <property type="entry name" value="HTH_MARR_2"/>
    <property type="match status" value="1"/>
</dbReference>
<gene>
    <name evidence="2" type="ORF">GCM10009755_20660</name>
</gene>
<proteinExistence type="predicted"/>
<feature type="domain" description="HTH marR-type" evidence="1">
    <location>
        <begin position="9"/>
        <end position="144"/>
    </location>
</feature>
<dbReference type="InterPro" id="IPR039422">
    <property type="entry name" value="MarR/SlyA-like"/>
</dbReference>
<dbReference type="SUPFAM" id="SSF46785">
    <property type="entry name" value="Winged helix' DNA-binding domain"/>
    <property type="match status" value="1"/>
</dbReference>
<sequence>MTAAPLDPHDDIAVAFNRLLEAWAHGFAARLSAEVPYDLGDTEYRIISLFARADVLGPSELAARIGIGLPSISKALAKLRTKGLVTTSRDPHDGRALLVHPTEEGRRVALALRRAGADMARTLVADWDAADVEDLRRLIIGFAEATEKLARKL</sequence>
<dbReference type="PANTHER" id="PTHR33164:SF43">
    <property type="entry name" value="HTH-TYPE TRANSCRIPTIONAL REPRESSOR YETL"/>
    <property type="match status" value="1"/>
</dbReference>
<dbReference type="Gene3D" id="1.10.10.10">
    <property type="entry name" value="Winged helix-like DNA-binding domain superfamily/Winged helix DNA-binding domain"/>
    <property type="match status" value="1"/>
</dbReference>
<dbReference type="PANTHER" id="PTHR33164">
    <property type="entry name" value="TRANSCRIPTIONAL REGULATOR, MARR FAMILY"/>
    <property type="match status" value="1"/>
</dbReference>
<dbReference type="EMBL" id="BAAANO010000018">
    <property type="protein sequence ID" value="GAA2009669.1"/>
    <property type="molecule type" value="Genomic_DNA"/>
</dbReference>
<comment type="caution">
    <text evidence="2">The sequence shown here is derived from an EMBL/GenBank/DDBJ whole genome shotgun (WGS) entry which is preliminary data.</text>
</comment>
<protein>
    <submittedName>
        <fullName evidence="2">MarR family winged helix-turn-helix transcriptional regulator</fullName>
    </submittedName>
</protein>
<accession>A0ABN2THT0</accession>
<evidence type="ECO:0000313" key="2">
    <source>
        <dbReference type="EMBL" id="GAA2009669.1"/>
    </source>
</evidence>
<dbReference type="InterPro" id="IPR036390">
    <property type="entry name" value="WH_DNA-bd_sf"/>
</dbReference>